<dbReference type="PANTHER" id="PTHR38037:SF1">
    <property type="entry name" value="ATP-DEPENDENT ZINC PROTEASE DOMAIN-CONTAINING PROTEIN-RELATED"/>
    <property type="match status" value="1"/>
</dbReference>
<proteinExistence type="predicted"/>
<protein>
    <submittedName>
        <fullName evidence="2">RimK/LysX family protein</fullName>
    </submittedName>
</protein>
<dbReference type="PANTHER" id="PTHR38037">
    <property type="entry name" value="ZN_PROTEASE DOMAIN-CONTAINING PROTEIN"/>
    <property type="match status" value="1"/>
</dbReference>
<dbReference type="SUPFAM" id="SSF50630">
    <property type="entry name" value="Acid proteases"/>
    <property type="match status" value="1"/>
</dbReference>
<gene>
    <name evidence="2" type="ORF">R0137_09425</name>
</gene>
<evidence type="ECO:0000259" key="1">
    <source>
        <dbReference type="Pfam" id="PF05618"/>
    </source>
</evidence>
<evidence type="ECO:0000313" key="3">
    <source>
        <dbReference type="Proteomes" id="UP001626549"/>
    </source>
</evidence>
<dbReference type="InterPro" id="IPR021109">
    <property type="entry name" value="Peptidase_aspartic_dom_sf"/>
</dbReference>
<sequence>MARAKRDTAGFPKAIIGWREWCALPDLALPGILAKVDTGAKTSSLHAFDVRQSDRGEGWIDFSVHPVQRRKTPVIQCTAQCVDYRSVTSSNGKSEKRPVIQTTLEIGFRRFVTEITLTNRDDMGFRMLLGRQSLNKRFLVDPSLSYCCGDQ</sequence>
<organism evidence="2 3">
    <name type="scientific">Congregibacter brevis</name>
    <dbReference type="NCBI Taxonomy" id="3081201"/>
    <lineage>
        <taxon>Bacteria</taxon>
        <taxon>Pseudomonadati</taxon>
        <taxon>Pseudomonadota</taxon>
        <taxon>Gammaproteobacteria</taxon>
        <taxon>Cellvibrionales</taxon>
        <taxon>Halieaceae</taxon>
        <taxon>Congregibacter</taxon>
    </lineage>
</organism>
<keyword evidence="3" id="KW-1185">Reference proteome</keyword>
<dbReference type="RefSeq" id="WP_407326175.1">
    <property type="nucleotide sequence ID" value="NZ_CP136865.1"/>
</dbReference>
<evidence type="ECO:0000313" key="2">
    <source>
        <dbReference type="EMBL" id="WOJ95477.1"/>
    </source>
</evidence>
<dbReference type="Proteomes" id="UP001626549">
    <property type="component" value="Chromosome"/>
</dbReference>
<dbReference type="InterPro" id="IPR008503">
    <property type="entry name" value="Asp_endopeptidase"/>
</dbReference>
<reference evidence="2 3" key="1">
    <citation type="submission" date="2023-10" db="EMBL/GenBank/DDBJ databases">
        <title>Two novel species belonging to the OM43/NOR5 clade.</title>
        <authorList>
            <person name="Park M."/>
        </authorList>
    </citation>
    <scope>NUCLEOTIDE SEQUENCE [LARGE SCALE GENOMIC DNA]</scope>
    <source>
        <strain evidence="2 3">IMCC45268</strain>
    </source>
</reference>
<feature type="domain" description="Retropepsin-like aspartic endopeptidase" evidence="1">
    <location>
        <begin position="15"/>
        <end position="147"/>
    </location>
</feature>
<dbReference type="Pfam" id="PF05618">
    <property type="entry name" value="Zn_protease"/>
    <property type="match status" value="1"/>
</dbReference>
<accession>A0ABZ0I8V9</accession>
<dbReference type="Gene3D" id="2.40.70.10">
    <property type="entry name" value="Acid Proteases"/>
    <property type="match status" value="1"/>
</dbReference>
<name>A0ABZ0I8V9_9GAMM</name>
<dbReference type="EMBL" id="CP136865">
    <property type="protein sequence ID" value="WOJ95477.1"/>
    <property type="molecule type" value="Genomic_DNA"/>
</dbReference>